<name>A0ABQ3VC81_9CHLR</name>
<keyword evidence="13" id="KW-1185">Reference proteome</keyword>
<evidence type="ECO:0000256" key="9">
    <source>
        <dbReference type="HAMAP-Rule" id="MF_00061"/>
    </source>
</evidence>
<dbReference type="SUPFAM" id="SSF55060">
    <property type="entry name" value="GHMP Kinase, C-terminal domain"/>
    <property type="match status" value="1"/>
</dbReference>
<feature type="active site" evidence="9">
    <location>
        <position position="28"/>
    </location>
</feature>
<evidence type="ECO:0000256" key="2">
    <source>
        <dbReference type="ARBA" id="ARBA00012052"/>
    </source>
</evidence>
<dbReference type="Proteomes" id="UP000635565">
    <property type="component" value="Unassembled WGS sequence"/>
</dbReference>
<feature type="domain" description="GHMP kinase N-terminal" evidence="10">
    <location>
        <begin position="83"/>
        <end position="161"/>
    </location>
</feature>
<protein>
    <recommendedName>
        <fullName evidence="3 9">4-diphosphocytidyl-2-C-methyl-D-erythritol kinase</fullName>
        <shortName evidence="9">CMK</shortName>
        <ecNumber evidence="2 9">2.7.1.148</ecNumber>
    </recommendedName>
    <alternativeName>
        <fullName evidence="8 9">4-(cytidine-5'-diphospho)-2-C-methyl-D-erythritol kinase</fullName>
    </alternativeName>
</protein>
<dbReference type="PANTHER" id="PTHR43527:SF2">
    <property type="entry name" value="4-DIPHOSPHOCYTIDYL-2-C-METHYL-D-ERYTHRITOL KINASE, CHLOROPLASTIC"/>
    <property type="match status" value="1"/>
</dbReference>
<dbReference type="GO" id="GO:0016301">
    <property type="term" value="F:kinase activity"/>
    <property type="evidence" value="ECO:0007669"/>
    <property type="project" value="UniProtKB-KW"/>
</dbReference>
<gene>
    <name evidence="9 12" type="primary">ispE</name>
    <name evidence="12" type="ORF">KSZ_10870</name>
</gene>
<evidence type="ECO:0000256" key="5">
    <source>
        <dbReference type="ARBA" id="ARBA00022741"/>
    </source>
</evidence>
<keyword evidence="7 9" id="KW-0067">ATP-binding</keyword>
<feature type="binding site" evidence="9">
    <location>
        <begin position="111"/>
        <end position="121"/>
    </location>
    <ligand>
        <name>ATP</name>
        <dbReference type="ChEBI" id="CHEBI:30616"/>
    </ligand>
</feature>
<keyword evidence="6 9" id="KW-0418">Kinase</keyword>
<dbReference type="InterPro" id="IPR014721">
    <property type="entry name" value="Ribsml_uS5_D2-typ_fold_subgr"/>
</dbReference>
<sequence>MRTPEMTRDDHASSEAINKVRFVRSYAKINLTLDVLGKRPDGYHELATIMQTIDLYDTLCFSILDEDRVSMVCNRPELSNEHNLVVRAAQAIRQKLGLIRGLAIELNKRIPVAAGLGGGSSNAAATLLALQHWWQLPLSMHDLWEIASSLGSDIPFFLTGGLALCEGRGEQITPLAAHWPAPMRWLVLLKPAISVSTATVFRQLTASDYSNGSWSRAAETALQTRSALHPDDLYNSLERGVLEQYPEVAQAHTDMLQAGASFVRLSGSGPTLFSTFATLPAATRVQQHLQARGYEVYLTRPIAANNSEISFF</sequence>
<feature type="active site" evidence="9">
    <location>
        <position position="153"/>
    </location>
</feature>
<dbReference type="EC" id="2.7.1.148" evidence="2 9"/>
<dbReference type="PIRSF" id="PIRSF010376">
    <property type="entry name" value="IspE"/>
    <property type="match status" value="1"/>
</dbReference>
<evidence type="ECO:0000313" key="12">
    <source>
        <dbReference type="EMBL" id="GHO83081.1"/>
    </source>
</evidence>
<proteinExistence type="inferred from homology"/>
<dbReference type="InterPro" id="IPR036554">
    <property type="entry name" value="GHMP_kinase_C_sf"/>
</dbReference>
<organism evidence="12 13">
    <name type="scientific">Dictyobacter formicarum</name>
    <dbReference type="NCBI Taxonomy" id="2778368"/>
    <lineage>
        <taxon>Bacteria</taxon>
        <taxon>Bacillati</taxon>
        <taxon>Chloroflexota</taxon>
        <taxon>Ktedonobacteria</taxon>
        <taxon>Ktedonobacterales</taxon>
        <taxon>Dictyobacteraceae</taxon>
        <taxon>Dictyobacter</taxon>
    </lineage>
</organism>
<dbReference type="InterPro" id="IPR006204">
    <property type="entry name" value="GHMP_kinase_N_dom"/>
</dbReference>
<dbReference type="InterPro" id="IPR020568">
    <property type="entry name" value="Ribosomal_Su5_D2-typ_SF"/>
</dbReference>
<evidence type="ECO:0000256" key="7">
    <source>
        <dbReference type="ARBA" id="ARBA00022840"/>
    </source>
</evidence>
<dbReference type="InterPro" id="IPR013750">
    <property type="entry name" value="GHMP_kinase_C_dom"/>
</dbReference>
<evidence type="ECO:0000256" key="3">
    <source>
        <dbReference type="ARBA" id="ARBA00017473"/>
    </source>
</evidence>
<reference evidence="12 13" key="1">
    <citation type="journal article" date="2021" name="Int. J. Syst. Evol. Microbiol.">
        <title>Reticulibacter mediterranei gen. nov., sp. nov., within the new family Reticulibacteraceae fam. nov., and Ktedonospora formicarum gen. nov., sp. nov., Ktedonobacter robiniae sp. nov., Dictyobacter formicarum sp. nov. and Dictyobacter arantiisoli sp. nov., belonging to the class Ktedonobacteria.</title>
        <authorList>
            <person name="Yabe S."/>
            <person name="Zheng Y."/>
            <person name="Wang C.M."/>
            <person name="Sakai Y."/>
            <person name="Abe K."/>
            <person name="Yokota A."/>
            <person name="Donadio S."/>
            <person name="Cavaletti L."/>
            <person name="Monciardini P."/>
        </authorList>
    </citation>
    <scope>NUCLEOTIDE SEQUENCE [LARGE SCALE GENOMIC DNA]</scope>
    <source>
        <strain evidence="12 13">SOSP1-9</strain>
    </source>
</reference>
<feature type="domain" description="GHMP kinase C-terminal" evidence="11">
    <location>
        <begin position="233"/>
        <end position="294"/>
    </location>
</feature>
<dbReference type="PANTHER" id="PTHR43527">
    <property type="entry name" value="4-DIPHOSPHOCYTIDYL-2-C-METHYL-D-ERYTHRITOL KINASE, CHLOROPLASTIC"/>
    <property type="match status" value="1"/>
</dbReference>
<dbReference type="Gene3D" id="3.30.70.890">
    <property type="entry name" value="GHMP kinase, C-terminal domain"/>
    <property type="match status" value="1"/>
</dbReference>
<evidence type="ECO:0000256" key="4">
    <source>
        <dbReference type="ARBA" id="ARBA00022679"/>
    </source>
</evidence>
<dbReference type="Pfam" id="PF00288">
    <property type="entry name" value="GHMP_kinases_N"/>
    <property type="match status" value="1"/>
</dbReference>
<dbReference type="InterPro" id="IPR004424">
    <property type="entry name" value="IspE"/>
</dbReference>
<evidence type="ECO:0000259" key="11">
    <source>
        <dbReference type="Pfam" id="PF08544"/>
    </source>
</evidence>
<comment type="catalytic activity">
    <reaction evidence="9">
        <text>4-CDP-2-C-methyl-D-erythritol + ATP = 4-CDP-2-C-methyl-D-erythritol 2-phosphate + ADP + H(+)</text>
        <dbReference type="Rhea" id="RHEA:18437"/>
        <dbReference type="ChEBI" id="CHEBI:15378"/>
        <dbReference type="ChEBI" id="CHEBI:30616"/>
        <dbReference type="ChEBI" id="CHEBI:57823"/>
        <dbReference type="ChEBI" id="CHEBI:57919"/>
        <dbReference type="ChEBI" id="CHEBI:456216"/>
        <dbReference type="EC" id="2.7.1.148"/>
    </reaction>
</comment>
<dbReference type="NCBIfam" id="TIGR00154">
    <property type="entry name" value="ispE"/>
    <property type="match status" value="1"/>
</dbReference>
<dbReference type="EMBL" id="BNJJ01000003">
    <property type="protein sequence ID" value="GHO83081.1"/>
    <property type="molecule type" value="Genomic_DNA"/>
</dbReference>
<evidence type="ECO:0000256" key="8">
    <source>
        <dbReference type="ARBA" id="ARBA00032554"/>
    </source>
</evidence>
<accession>A0ABQ3VC81</accession>
<dbReference type="Gene3D" id="3.30.230.10">
    <property type="match status" value="1"/>
</dbReference>
<comment type="pathway">
    <text evidence="9">Isoprenoid biosynthesis; isopentenyl diphosphate biosynthesis via DXP pathway; isopentenyl diphosphate from 1-deoxy-D-xylulose 5-phosphate: step 3/6.</text>
</comment>
<keyword evidence="9" id="KW-0414">Isoprene biosynthesis</keyword>
<evidence type="ECO:0000256" key="1">
    <source>
        <dbReference type="ARBA" id="ARBA00009684"/>
    </source>
</evidence>
<dbReference type="HAMAP" id="MF_00061">
    <property type="entry name" value="IspE"/>
    <property type="match status" value="1"/>
</dbReference>
<comment type="similarity">
    <text evidence="1 9">Belongs to the GHMP kinase family. IspE subfamily.</text>
</comment>
<evidence type="ECO:0000259" key="10">
    <source>
        <dbReference type="Pfam" id="PF00288"/>
    </source>
</evidence>
<keyword evidence="5 9" id="KW-0547">Nucleotide-binding</keyword>
<keyword evidence="4 9" id="KW-0808">Transferase</keyword>
<comment type="caution">
    <text evidence="12">The sequence shown here is derived from an EMBL/GenBank/DDBJ whole genome shotgun (WGS) entry which is preliminary data.</text>
</comment>
<dbReference type="Pfam" id="PF08544">
    <property type="entry name" value="GHMP_kinases_C"/>
    <property type="match status" value="1"/>
</dbReference>
<comment type="function">
    <text evidence="9">Catalyzes the phosphorylation of the position 2 hydroxy group of 4-diphosphocytidyl-2C-methyl-D-erythritol.</text>
</comment>
<evidence type="ECO:0000256" key="6">
    <source>
        <dbReference type="ARBA" id="ARBA00022777"/>
    </source>
</evidence>
<evidence type="ECO:0000313" key="13">
    <source>
        <dbReference type="Proteomes" id="UP000635565"/>
    </source>
</evidence>
<dbReference type="SUPFAM" id="SSF54211">
    <property type="entry name" value="Ribosomal protein S5 domain 2-like"/>
    <property type="match status" value="1"/>
</dbReference>